<dbReference type="PROSITE" id="PS50280">
    <property type="entry name" value="SET"/>
    <property type="match status" value="1"/>
</dbReference>
<dbReference type="Pfam" id="PF00855">
    <property type="entry name" value="PWWP"/>
    <property type="match status" value="1"/>
</dbReference>
<dbReference type="PROSITE" id="PS50016">
    <property type="entry name" value="ZF_PHD_2"/>
    <property type="match status" value="1"/>
</dbReference>
<dbReference type="SUPFAM" id="SSF57903">
    <property type="entry name" value="FYVE/PHD zinc finger"/>
    <property type="match status" value="1"/>
</dbReference>
<keyword evidence="7" id="KW-0862">Zinc</keyword>
<accession>A0AAD8JAQ4</accession>
<dbReference type="InterPro" id="IPR034732">
    <property type="entry name" value="EPHD"/>
</dbReference>
<dbReference type="FunFam" id="3.30.40.10:FF:000293">
    <property type="entry name" value="Histone-lysine N-methyltransferase"/>
    <property type="match status" value="1"/>
</dbReference>
<evidence type="ECO:0000256" key="5">
    <source>
        <dbReference type="ARBA" id="ARBA00022723"/>
    </source>
</evidence>
<keyword evidence="18" id="KW-1185">Reference proteome</keyword>
<dbReference type="InterPro" id="IPR003616">
    <property type="entry name" value="Post-SET_dom"/>
</dbReference>
<dbReference type="SUPFAM" id="SSF82199">
    <property type="entry name" value="SET domain"/>
    <property type="match status" value="1"/>
</dbReference>
<keyword evidence="5" id="KW-0479">Metal-binding</keyword>
<dbReference type="Pfam" id="PF13831">
    <property type="entry name" value="PHD_2"/>
    <property type="match status" value="1"/>
</dbReference>
<dbReference type="PROSITE" id="PS50868">
    <property type="entry name" value="POST_SET"/>
    <property type="match status" value="1"/>
</dbReference>
<comment type="caution">
    <text evidence="17">The sequence shown here is derived from an EMBL/GenBank/DDBJ whole genome shotgun (WGS) entry which is preliminary data.</text>
</comment>
<dbReference type="GO" id="GO:0008270">
    <property type="term" value="F:zinc ion binding"/>
    <property type="evidence" value="ECO:0007669"/>
    <property type="project" value="UniProtKB-KW"/>
</dbReference>
<comment type="subcellular location">
    <subcellularLocation>
        <location evidence="1">Nucleus</location>
    </subcellularLocation>
</comment>
<dbReference type="PROSITE" id="PS50812">
    <property type="entry name" value="PWWP"/>
    <property type="match status" value="1"/>
</dbReference>
<evidence type="ECO:0000313" key="18">
    <source>
        <dbReference type="Proteomes" id="UP001237642"/>
    </source>
</evidence>
<sequence>MNAEDVEEIAGAPLKYVPLREVYDATAPPPKHHTIRKCFHSDPADNRSSELRRKSKRKRVRSAKLIQLDNQNGNEHENKHEHENNSAVVVGLASPTHRNKMMRSSPDVECKQWTRLKIDADYKKFIGLKCKVHWPLDDDWYYGRIVGYDPVTERHHIKYKDGDEEHLILSNERISFYVSPQEMMQLQLSYGVPCPDSNNSDIDEIIDLAATLDDCCDLDPSPGDIIWAKVTGHSTWPAVVLDESASSNLEGLNKISGEKSFLVQFFCTHDFARLSKKQVIPFLRGLLSDFDLKCKKSDFVLSLVEAKMYLSSHKLPNRMLSLRKSNTTNYESASGEDEGINHLGDKGSREDEIHKDLEDLRSCPFEIGSLKVISLGKIVKDSDCFYDCKYICPEGYTAVRKFPSISDLNKCVSYKMEVLRDGIAVNKPLFRVTSEEGEQFEGPTSSSCWDKIYSKVRKMHFCSDALKVYGEHKKIDKPGPDMFGFSDPKILKLILLSSTSKLPSDSLKSTSKRCRDLPVGYRPIQITWKDLDKCNVCHMDEEYENNPFLQCDSCRMMVHTRCYGEREPVDGILWYCNLCRVGAPEFPPPCCLCPLTGGAMKQTTDGRWAHLACAIWIPETCLVDTKKMEPIDGLNRINKDRWNLLCSICGVSHGACIQCSNNSCYVAYHPLCARAAGFCLELEDEDRLHLIPGEDDEESQCVCLLSYCKRHRPSSNQRPVANDRISQNACQQSDFIPTPNPSGSARTEPYNYLGRRGRKEPQACGTVSLKRLYVENRPYLVRGFSQHESLTKVVSSQCNTSRSIFSMAEKYSYMKKTFRKRLAFGKSGIHGYGIFAKQQHIAGDMVIEYTGELVRAPIADRREHLIYNSFVGAGTYMFRIDDDRVIDATKAGSIAHLINHSCEPNCYSRVITVNGDEHIIIFSKRDIRQWEELTYDYRFLSIDEQLACYCGFPRCRGVVNDVDAEERVAKLCVPRSDLTAESGINDSPL</sequence>
<evidence type="ECO:0000313" key="17">
    <source>
        <dbReference type="EMBL" id="KAK1400448.1"/>
    </source>
</evidence>
<dbReference type="PROSITE" id="PS01359">
    <property type="entry name" value="ZF_PHD_1"/>
    <property type="match status" value="1"/>
</dbReference>
<evidence type="ECO:0000256" key="3">
    <source>
        <dbReference type="ARBA" id="ARBA00022679"/>
    </source>
</evidence>
<evidence type="ECO:0000259" key="14">
    <source>
        <dbReference type="PROSITE" id="PS50812"/>
    </source>
</evidence>
<dbReference type="CDD" id="cd20404">
    <property type="entry name" value="Tudor_Agenet_AtEML-like"/>
    <property type="match status" value="1"/>
</dbReference>
<feature type="domain" description="PWWP" evidence="14">
    <location>
        <begin position="222"/>
        <end position="285"/>
    </location>
</feature>
<dbReference type="Gene3D" id="3.30.40.10">
    <property type="entry name" value="Zinc/RING finger domain, C3HC4 (zinc finger)"/>
    <property type="match status" value="2"/>
</dbReference>
<dbReference type="Gene3D" id="2.30.30.140">
    <property type="match status" value="2"/>
</dbReference>
<evidence type="ECO:0000259" key="16">
    <source>
        <dbReference type="PROSITE" id="PS51805"/>
    </source>
</evidence>
<dbReference type="CDD" id="cd10518">
    <property type="entry name" value="SET_SETD1-like"/>
    <property type="match status" value="1"/>
</dbReference>
<feature type="domain" description="PHD-type" evidence="16">
    <location>
        <begin position="587"/>
        <end position="712"/>
    </location>
</feature>
<dbReference type="InterPro" id="IPR003888">
    <property type="entry name" value="FYrich_N"/>
</dbReference>
<dbReference type="InterPro" id="IPR046341">
    <property type="entry name" value="SET_dom_sf"/>
</dbReference>
<reference evidence="17" key="1">
    <citation type="submission" date="2023-02" db="EMBL/GenBank/DDBJ databases">
        <title>Genome of toxic invasive species Heracleum sosnowskyi carries increased number of genes despite the absence of recent whole-genome duplications.</title>
        <authorList>
            <person name="Schelkunov M."/>
            <person name="Shtratnikova V."/>
            <person name="Makarenko M."/>
            <person name="Klepikova A."/>
            <person name="Omelchenko D."/>
            <person name="Novikova G."/>
            <person name="Obukhova E."/>
            <person name="Bogdanov V."/>
            <person name="Penin A."/>
            <person name="Logacheva M."/>
        </authorList>
    </citation>
    <scope>NUCLEOTIDE SEQUENCE</scope>
    <source>
        <strain evidence="17">Hsosn_3</strain>
        <tissue evidence="17">Leaf</tissue>
    </source>
</reference>
<evidence type="ECO:0000259" key="15">
    <source>
        <dbReference type="PROSITE" id="PS50868"/>
    </source>
</evidence>
<feature type="domain" description="PHD-type" evidence="12">
    <location>
        <begin position="531"/>
        <end position="582"/>
    </location>
</feature>
<dbReference type="GO" id="GO:0008168">
    <property type="term" value="F:methyltransferase activity"/>
    <property type="evidence" value="ECO:0007669"/>
    <property type="project" value="UniProtKB-KW"/>
</dbReference>
<proteinExistence type="predicted"/>
<organism evidence="17 18">
    <name type="scientific">Heracleum sosnowskyi</name>
    <dbReference type="NCBI Taxonomy" id="360622"/>
    <lineage>
        <taxon>Eukaryota</taxon>
        <taxon>Viridiplantae</taxon>
        <taxon>Streptophyta</taxon>
        <taxon>Embryophyta</taxon>
        <taxon>Tracheophyta</taxon>
        <taxon>Spermatophyta</taxon>
        <taxon>Magnoliopsida</taxon>
        <taxon>eudicotyledons</taxon>
        <taxon>Gunneridae</taxon>
        <taxon>Pentapetalae</taxon>
        <taxon>asterids</taxon>
        <taxon>campanulids</taxon>
        <taxon>Apiales</taxon>
        <taxon>Apiaceae</taxon>
        <taxon>Apioideae</taxon>
        <taxon>apioid superclade</taxon>
        <taxon>Tordylieae</taxon>
        <taxon>Tordyliinae</taxon>
        <taxon>Heracleum</taxon>
    </lineage>
</organism>
<dbReference type="EMBL" id="JAUIZM010000001">
    <property type="protein sequence ID" value="KAK1400448.1"/>
    <property type="molecule type" value="Genomic_DNA"/>
</dbReference>
<dbReference type="PROSITE" id="PS51543">
    <property type="entry name" value="FYRC"/>
    <property type="match status" value="1"/>
</dbReference>
<dbReference type="InterPro" id="IPR000313">
    <property type="entry name" value="PWWP_dom"/>
</dbReference>
<dbReference type="Pfam" id="PF00856">
    <property type="entry name" value="SET"/>
    <property type="match status" value="1"/>
</dbReference>
<evidence type="ECO:0000256" key="9">
    <source>
        <dbReference type="ARBA" id="ARBA00023242"/>
    </source>
</evidence>
<dbReference type="SMART" id="SM00541">
    <property type="entry name" value="FYRN"/>
    <property type="match status" value="1"/>
</dbReference>
<evidence type="ECO:0000256" key="6">
    <source>
        <dbReference type="ARBA" id="ARBA00022771"/>
    </source>
</evidence>
<dbReference type="PANTHER" id="PTHR13793">
    <property type="entry name" value="PHD FINGER PROTEINS"/>
    <property type="match status" value="1"/>
</dbReference>
<keyword evidence="4" id="KW-0949">S-adenosyl-L-methionine</keyword>
<dbReference type="Proteomes" id="UP001237642">
    <property type="component" value="Unassembled WGS sequence"/>
</dbReference>
<dbReference type="SUPFAM" id="SSF63748">
    <property type="entry name" value="Tudor/PWWP/MBT"/>
    <property type="match status" value="2"/>
</dbReference>
<dbReference type="Pfam" id="PF05964">
    <property type="entry name" value="FYRN"/>
    <property type="match status" value="1"/>
</dbReference>
<keyword evidence="9" id="KW-0539">Nucleus</keyword>
<gene>
    <name evidence="17" type="ORF">POM88_000053</name>
</gene>
<reference evidence="17" key="2">
    <citation type="submission" date="2023-05" db="EMBL/GenBank/DDBJ databases">
        <authorList>
            <person name="Schelkunov M.I."/>
        </authorList>
    </citation>
    <scope>NUCLEOTIDE SEQUENCE</scope>
    <source>
        <strain evidence="17">Hsosn_3</strain>
        <tissue evidence="17">Leaf</tissue>
    </source>
</reference>
<dbReference type="InterPro" id="IPR001965">
    <property type="entry name" value="Znf_PHD"/>
</dbReference>
<dbReference type="GO" id="GO:0032259">
    <property type="term" value="P:methylation"/>
    <property type="evidence" value="ECO:0007669"/>
    <property type="project" value="UniProtKB-KW"/>
</dbReference>
<dbReference type="PROSITE" id="PS51542">
    <property type="entry name" value="FYRN"/>
    <property type="match status" value="1"/>
</dbReference>
<feature type="domain" description="SET" evidence="13">
    <location>
        <begin position="820"/>
        <end position="938"/>
    </location>
</feature>
<dbReference type="GO" id="GO:0048188">
    <property type="term" value="C:Set1C/COMPASS complex"/>
    <property type="evidence" value="ECO:0007669"/>
    <property type="project" value="UniProtKB-ARBA"/>
</dbReference>
<dbReference type="SMART" id="SM00293">
    <property type="entry name" value="PWWP"/>
    <property type="match status" value="1"/>
</dbReference>
<dbReference type="CDD" id="cd15662">
    <property type="entry name" value="ePHD_ATX1_2_like"/>
    <property type="match status" value="1"/>
</dbReference>
<dbReference type="InterPro" id="IPR019787">
    <property type="entry name" value="Znf_PHD-finger"/>
</dbReference>
<dbReference type="GO" id="GO:0048731">
    <property type="term" value="P:system development"/>
    <property type="evidence" value="ECO:0007669"/>
    <property type="project" value="UniProtKB-ARBA"/>
</dbReference>
<keyword evidence="3" id="KW-0808">Transferase</keyword>
<feature type="region of interest" description="Disordered" evidence="11">
    <location>
        <begin position="27"/>
        <end position="61"/>
    </location>
</feature>
<feature type="compositionally biased region" description="Basic and acidic residues" evidence="11">
    <location>
        <begin position="39"/>
        <end position="52"/>
    </location>
</feature>
<protein>
    <submittedName>
        <fullName evidence="17">Histone-lysine N-methyltransferase ATX2-like</fullName>
    </submittedName>
</protein>
<dbReference type="GO" id="GO:0006357">
    <property type="term" value="P:regulation of transcription by RNA polymerase II"/>
    <property type="evidence" value="ECO:0007669"/>
    <property type="project" value="TreeGrafter"/>
</dbReference>
<dbReference type="SMART" id="SM00542">
    <property type="entry name" value="FYRC"/>
    <property type="match status" value="1"/>
</dbReference>
<dbReference type="Gene3D" id="3.30.160.360">
    <property type="match status" value="1"/>
</dbReference>
<dbReference type="GO" id="GO:0140993">
    <property type="term" value="F:histone modifying activity"/>
    <property type="evidence" value="ECO:0007669"/>
    <property type="project" value="UniProtKB-ARBA"/>
</dbReference>
<dbReference type="InterPro" id="IPR011011">
    <property type="entry name" value="Znf_FYVE_PHD"/>
</dbReference>
<dbReference type="AlphaFoldDB" id="A0AAD8JAQ4"/>
<dbReference type="InterPro" id="IPR041956">
    <property type="entry name" value="ATX1/2_ePHD"/>
</dbReference>
<evidence type="ECO:0000256" key="8">
    <source>
        <dbReference type="ARBA" id="ARBA00022853"/>
    </source>
</evidence>
<dbReference type="InterPro" id="IPR013083">
    <property type="entry name" value="Znf_RING/FYVE/PHD"/>
</dbReference>
<evidence type="ECO:0000256" key="4">
    <source>
        <dbReference type="ARBA" id="ARBA00022691"/>
    </source>
</evidence>
<dbReference type="CDD" id="cd20142">
    <property type="entry name" value="PWWP_AtATX1-like"/>
    <property type="match status" value="1"/>
</dbReference>
<feature type="domain" description="Post-SET" evidence="15">
    <location>
        <begin position="944"/>
        <end position="960"/>
    </location>
</feature>
<evidence type="ECO:0000256" key="1">
    <source>
        <dbReference type="ARBA" id="ARBA00004123"/>
    </source>
</evidence>
<name>A0AAD8JAQ4_9APIA</name>
<dbReference type="InterPro" id="IPR019786">
    <property type="entry name" value="Zinc_finger_PHD-type_CS"/>
</dbReference>
<evidence type="ECO:0000256" key="11">
    <source>
        <dbReference type="SAM" id="MobiDB-lite"/>
    </source>
</evidence>
<dbReference type="SMART" id="SM00249">
    <property type="entry name" value="PHD"/>
    <property type="match status" value="2"/>
</dbReference>
<evidence type="ECO:0000256" key="10">
    <source>
        <dbReference type="PROSITE-ProRule" id="PRU00146"/>
    </source>
</evidence>
<dbReference type="GO" id="GO:0000785">
    <property type="term" value="C:chromatin"/>
    <property type="evidence" value="ECO:0007669"/>
    <property type="project" value="TreeGrafter"/>
</dbReference>
<keyword evidence="6 10" id="KW-0863">Zinc-finger</keyword>
<evidence type="ECO:0000256" key="2">
    <source>
        <dbReference type="ARBA" id="ARBA00022603"/>
    </source>
</evidence>
<evidence type="ECO:0000256" key="7">
    <source>
        <dbReference type="ARBA" id="ARBA00022833"/>
    </source>
</evidence>
<dbReference type="InterPro" id="IPR003889">
    <property type="entry name" value="FYrich_C"/>
</dbReference>
<dbReference type="Pfam" id="PF13832">
    <property type="entry name" value="zf-HC5HC2H_2"/>
    <property type="match status" value="1"/>
</dbReference>
<evidence type="ECO:0000259" key="12">
    <source>
        <dbReference type="PROSITE" id="PS50016"/>
    </source>
</evidence>
<dbReference type="Pfam" id="PF05965">
    <property type="entry name" value="FYRC"/>
    <property type="match status" value="1"/>
</dbReference>
<keyword evidence="8" id="KW-0156">Chromatin regulator</keyword>
<dbReference type="PANTHER" id="PTHR13793:SF140">
    <property type="entry name" value="HISTONE-LYSINE N-METHYLTRANSFERASE ATX2"/>
    <property type="match status" value="1"/>
</dbReference>
<dbReference type="InterPro" id="IPR001214">
    <property type="entry name" value="SET_dom"/>
</dbReference>
<dbReference type="PROSITE" id="PS51805">
    <property type="entry name" value="EPHD"/>
    <property type="match status" value="1"/>
</dbReference>
<dbReference type="InterPro" id="IPR050701">
    <property type="entry name" value="Histone_Mod_Regulator"/>
</dbReference>
<dbReference type="SMART" id="SM00317">
    <property type="entry name" value="SET"/>
    <property type="match status" value="1"/>
</dbReference>
<dbReference type="Gene3D" id="2.170.270.10">
    <property type="entry name" value="SET domain"/>
    <property type="match status" value="1"/>
</dbReference>
<keyword evidence="2" id="KW-0489">Methyltransferase</keyword>
<evidence type="ECO:0000259" key="13">
    <source>
        <dbReference type="PROSITE" id="PS50280"/>
    </source>
</evidence>